<evidence type="ECO:0000256" key="7">
    <source>
        <dbReference type="RuleBase" id="RU362057"/>
    </source>
</evidence>
<evidence type="ECO:0000256" key="3">
    <source>
        <dbReference type="ARBA" id="ARBA00022676"/>
    </source>
</evidence>
<dbReference type="FunFam" id="3.40.50.2000:FF:000027">
    <property type="entry name" value="Glycosyltransferase"/>
    <property type="match status" value="1"/>
</dbReference>
<dbReference type="FunFam" id="3.40.50.2000:FF:000065">
    <property type="entry name" value="Glycosyltransferase"/>
    <property type="match status" value="1"/>
</dbReference>
<dbReference type="EC" id="2.4.1.-" evidence="7"/>
<dbReference type="GO" id="GO:0080043">
    <property type="term" value="F:quercetin 3-O-glucosyltransferase activity"/>
    <property type="evidence" value="ECO:0007669"/>
    <property type="project" value="TreeGrafter"/>
</dbReference>
<dbReference type="PANTHER" id="PTHR11926:SF1516">
    <property type="entry name" value="GLYCOSYLTRANSFERASE"/>
    <property type="match status" value="1"/>
</dbReference>
<gene>
    <name evidence="9" type="ORF">LITE_LOCUS23677</name>
</gene>
<dbReference type="GO" id="GO:0080044">
    <property type="term" value="F:quercetin 7-O-glucosyltransferase activity"/>
    <property type="evidence" value="ECO:0007669"/>
    <property type="project" value="TreeGrafter"/>
</dbReference>
<organism evidence="9 10">
    <name type="scientific">Linum tenue</name>
    <dbReference type="NCBI Taxonomy" id="586396"/>
    <lineage>
        <taxon>Eukaryota</taxon>
        <taxon>Viridiplantae</taxon>
        <taxon>Streptophyta</taxon>
        <taxon>Embryophyta</taxon>
        <taxon>Tracheophyta</taxon>
        <taxon>Spermatophyta</taxon>
        <taxon>Magnoliopsida</taxon>
        <taxon>eudicotyledons</taxon>
        <taxon>Gunneridae</taxon>
        <taxon>Pentapetalae</taxon>
        <taxon>rosids</taxon>
        <taxon>fabids</taxon>
        <taxon>Malpighiales</taxon>
        <taxon>Linaceae</taxon>
        <taxon>Linum</taxon>
    </lineage>
</organism>
<keyword evidence="3 6" id="KW-0328">Glycosyltransferase</keyword>
<evidence type="ECO:0000313" key="9">
    <source>
        <dbReference type="EMBL" id="CAI0433041.1"/>
    </source>
</evidence>
<dbReference type="GO" id="GO:0047213">
    <property type="term" value="F:anthocyanidin 3-O-glucosyltransferase activity"/>
    <property type="evidence" value="ECO:0007669"/>
    <property type="project" value="UniProtKB-EC"/>
</dbReference>
<dbReference type="AlphaFoldDB" id="A0AAV0LFM7"/>
<comment type="pathway">
    <text evidence="1">Pigment biosynthesis; anthocyanin biosynthesis.</text>
</comment>
<dbReference type="Pfam" id="PF00201">
    <property type="entry name" value="UDPGT"/>
    <property type="match status" value="1"/>
</dbReference>
<comment type="caution">
    <text evidence="9">The sequence shown here is derived from an EMBL/GenBank/DDBJ whole genome shotgun (WGS) entry which is preliminary data.</text>
</comment>
<name>A0AAV0LFM7_9ROSI</name>
<evidence type="ECO:0000256" key="4">
    <source>
        <dbReference type="ARBA" id="ARBA00022679"/>
    </source>
</evidence>
<proteinExistence type="inferred from homology"/>
<dbReference type="InterPro" id="IPR058980">
    <property type="entry name" value="Glyco_transf_N"/>
</dbReference>
<dbReference type="Pfam" id="PF26168">
    <property type="entry name" value="Glyco_transf_N"/>
    <property type="match status" value="1"/>
</dbReference>
<dbReference type="SUPFAM" id="SSF53756">
    <property type="entry name" value="UDP-Glycosyltransferase/glycogen phosphorylase"/>
    <property type="match status" value="1"/>
</dbReference>
<comment type="catalytic activity">
    <reaction evidence="5">
        <text>an anthocyanidin + UDP-alpha-D-glucose + H(+) = an anthocyanidin 3-O-beta-D-glucoside + UDP</text>
        <dbReference type="Rhea" id="RHEA:20093"/>
        <dbReference type="ChEBI" id="CHEBI:15378"/>
        <dbReference type="ChEBI" id="CHEBI:16307"/>
        <dbReference type="ChEBI" id="CHEBI:58223"/>
        <dbReference type="ChEBI" id="CHEBI:58885"/>
        <dbReference type="ChEBI" id="CHEBI:143576"/>
        <dbReference type="EC" id="2.4.1.115"/>
    </reaction>
</comment>
<evidence type="ECO:0000313" key="10">
    <source>
        <dbReference type="Proteomes" id="UP001154282"/>
    </source>
</evidence>
<evidence type="ECO:0000256" key="2">
    <source>
        <dbReference type="ARBA" id="ARBA00009995"/>
    </source>
</evidence>
<evidence type="ECO:0000256" key="1">
    <source>
        <dbReference type="ARBA" id="ARBA00004935"/>
    </source>
</evidence>
<evidence type="ECO:0000259" key="8">
    <source>
        <dbReference type="Pfam" id="PF26168"/>
    </source>
</evidence>
<dbReference type="Proteomes" id="UP001154282">
    <property type="component" value="Unassembled WGS sequence"/>
</dbReference>
<keyword evidence="4 6" id="KW-0808">Transferase</keyword>
<reference evidence="9" key="1">
    <citation type="submission" date="2022-08" db="EMBL/GenBank/DDBJ databases">
        <authorList>
            <person name="Gutierrez-Valencia J."/>
        </authorList>
    </citation>
    <scope>NUCLEOTIDE SEQUENCE</scope>
</reference>
<sequence>MDPPDRPHAVCIPYPAQSHVKAFLKLAKLLHSRGFHITFVNTDFNHNRFLRSRGPHALDGLPDFRFATIADSLPPSDPSSTQNIPALSDSMRRLMLAPFRKLVTKLNNRSGNPPPPVSCIVADGMTPFAVEVAREIGVPSVSFWTWPACAFMGFAEYRRLYDQGITPLKDKSYLTNGYLDTVTEIPGMKNMRLKDLPDFIRTTDPDEPVFHNLMEGAEMVAQASALLIHTFDALEPEVLAALNSTYGPNRVHFIGPMQLLLDQTEPTRHPNLDAISYSLWAEEIDCLRWLDSKPSNSVIYVNFGSIITITENHVLEFAMGLINSDVSFLWVIRPDLVTGPSGALPPEFRDKAEKTGFISGWCPQEEVLNHPAVGGFLTHCGWASMIETLTAGVPMLCWPVFADQPTNCKFACNEWGVGMEIEQDAKREAVEKLVRELMKGEKGENLRKKAQDWAGLAREATGPGGSSTVGLDRLVNEVLLRK</sequence>
<protein>
    <recommendedName>
        <fullName evidence="7">Glycosyltransferase</fullName>
        <ecNumber evidence="7">2.4.1.-</ecNumber>
    </recommendedName>
</protein>
<accession>A0AAV0LFM7</accession>
<feature type="domain" description="Glycosyltransferase N-terminal" evidence="8">
    <location>
        <begin position="10"/>
        <end position="133"/>
    </location>
</feature>
<evidence type="ECO:0000256" key="6">
    <source>
        <dbReference type="RuleBase" id="RU003718"/>
    </source>
</evidence>
<comment type="similarity">
    <text evidence="2 6">Belongs to the UDP-glycosyltransferase family.</text>
</comment>
<dbReference type="InterPro" id="IPR035595">
    <property type="entry name" value="UDP_glycos_trans_CS"/>
</dbReference>
<dbReference type="InterPro" id="IPR002213">
    <property type="entry name" value="UDP_glucos_trans"/>
</dbReference>
<dbReference type="EMBL" id="CAMGYJ010000006">
    <property type="protein sequence ID" value="CAI0433041.1"/>
    <property type="molecule type" value="Genomic_DNA"/>
</dbReference>
<keyword evidence="10" id="KW-1185">Reference proteome</keyword>
<evidence type="ECO:0000256" key="5">
    <source>
        <dbReference type="ARBA" id="ARBA00047606"/>
    </source>
</evidence>
<dbReference type="CDD" id="cd03784">
    <property type="entry name" value="GT1_Gtf-like"/>
    <property type="match status" value="1"/>
</dbReference>
<dbReference type="Gene3D" id="3.40.50.2000">
    <property type="entry name" value="Glycogen Phosphorylase B"/>
    <property type="match status" value="2"/>
</dbReference>
<dbReference type="PROSITE" id="PS00375">
    <property type="entry name" value="UDPGT"/>
    <property type="match status" value="1"/>
</dbReference>
<dbReference type="PANTHER" id="PTHR11926">
    <property type="entry name" value="GLUCOSYL/GLUCURONOSYL TRANSFERASES"/>
    <property type="match status" value="1"/>
</dbReference>